<protein>
    <submittedName>
        <fullName evidence="1">Uncharacterized protein</fullName>
    </submittedName>
</protein>
<dbReference type="EMBL" id="SSDS01000081">
    <property type="protein sequence ID" value="TXG76202.1"/>
    <property type="molecule type" value="Genomic_DNA"/>
</dbReference>
<reference evidence="1 2" key="1">
    <citation type="submission" date="2018-09" db="EMBL/GenBank/DDBJ databases">
        <title>Metagenome Assembled Genomes from an Advanced Water Purification Facility.</title>
        <authorList>
            <person name="Stamps B.W."/>
            <person name="Spear J.R."/>
        </authorList>
    </citation>
    <scope>NUCLEOTIDE SEQUENCE [LARGE SCALE GENOMIC DNA]</scope>
    <source>
        <strain evidence="1">Bin_63_2</strain>
    </source>
</reference>
<dbReference type="Proteomes" id="UP000321026">
    <property type="component" value="Unassembled WGS sequence"/>
</dbReference>
<sequence>MKAPFNDTESVANHCKSLMEEFGPSKVFDFAKANGIHSDATCLGCDANVPHLGSRCLICGQDVFGETTQLMEGDAVDKLIRNELELFERNPSYAYLTLANGIKGYGSLSSEELIDDLCELMPDNQFRLIEPIIIES</sequence>
<comment type="caution">
    <text evidence="1">The sequence shown here is derived from an EMBL/GenBank/DDBJ whole genome shotgun (WGS) entry which is preliminary data.</text>
</comment>
<name>A0A5C7J5L6_9BACT</name>
<gene>
    <name evidence="1" type="ORF">E6Q11_05215</name>
</gene>
<organism evidence="1 2">
    <name type="scientific">Candidatus Dojkabacteria bacterium</name>
    <dbReference type="NCBI Taxonomy" id="2099670"/>
    <lineage>
        <taxon>Bacteria</taxon>
        <taxon>Candidatus Dojkabacteria</taxon>
    </lineage>
</organism>
<dbReference type="AlphaFoldDB" id="A0A5C7J5L6"/>
<evidence type="ECO:0000313" key="2">
    <source>
        <dbReference type="Proteomes" id="UP000321026"/>
    </source>
</evidence>
<evidence type="ECO:0000313" key="1">
    <source>
        <dbReference type="EMBL" id="TXG76202.1"/>
    </source>
</evidence>
<accession>A0A5C7J5L6</accession>
<proteinExistence type="predicted"/>